<dbReference type="InterPro" id="IPR005543">
    <property type="entry name" value="PASTA_dom"/>
</dbReference>
<evidence type="ECO:0000256" key="7">
    <source>
        <dbReference type="ARBA" id="ARBA00047899"/>
    </source>
</evidence>
<dbReference type="CDD" id="cd14014">
    <property type="entry name" value="STKc_PknB_like"/>
    <property type="match status" value="1"/>
</dbReference>
<accession>A0ABZ3FQH9</accession>
<dbReference type="PANTHER" id="PTHR43289">
    <property type="entry name" value="MITOGEN-ACTIVATED PROTEIN KINASE KINASE KINASE 20-RELATED"/>
    <property type="match status" value="1"/>
</dbReference>
<dbReference type="GO" id="GO:0016301">
    <property type="term" value="F:kinase activity"/>
    <property type="evidence" value="ECO:0007669"/>
    <property type="project" value="UniProtKB-KW"/>
</dbReference>
<keyword evidence="4" id="KW-0547">Nucleotide-binding</keyword>
<comment type="catalytic activity">
    <reaction evidence="7">
        <text>L-threonyl-[protein] + ATP = O-phospho-L-threonyl-[protein] + ADP + H(+)</text>
        <dbReference type="Rhea" id="RHEA:46608"/>
        <dbReference type="Rhea" id="RHEA-COMP:11060"/>
        <dbReference type="Rhea" id="RHEA-COMP:11605"/>
        <dbReference type="ChEBI" id="CHEBI:15378"/>
        <dbReference type="ChEBI" id="CHEBI:30013"/>
        <dbReference type="ChEBI" id="CHEBI:30616"/>
        <dbReference type="ChEBI" id="CHEBI:61977"/>
        <dbReference type="ChEBI" id="CHEBI:456216"/>
        <dbReference type="EC" id="2.7.11.1"/>
    </reaction>
</comment>
<comment type="catalytic activity">
    <reaction evidence="8">
        <text>L-seryl-[protein] + ATP = O-phospho-L-seryl-[protein] + ADP + H(+)</text>
        <dbReference type="Rhea" id="RHEA:17989"/>
        <dbReference type="Rhea" id="RHEA-COMP:9863"/>
        <dbReference type="Rhea" id="RHEA-COMP:11604"/>
        <dbReference type="ChEBI" id="CHEBI:15378"/>
        <dbReference type="ChEBI" id="CHEBI:29999"/>
        <dbReference type="ChEBI" id="CHEBI:30616"/>
        <dbReference type="ChEBI" id="CHEBI:83421"/>
        <dbReference type="ChEBI" id="CHEBI:456216"/>
        <dbReference type="EC" id="2.7.11.1"/>
    </reaction>
</comment>
<dbReference type="PANTHER" id="PTHR43289:SF34">
    <property type="entry name" value="SERINE_THREONINE-PROTEIN KINASE YBDM-RELATED"/>
    <property type="match status" value="1"/>
</dbReference>
<dbReference type="InterPro" id="IPR000719">
    <property type="entry name" value="Prot_kinase_dom"/>
</dbReference>
<gene>
    <name evidence="12" type="primary">pknB</name>
    <name evidence="12" type="ORF">AADG42_13870</name>
</gene>
<protein>
    <recommendedName>
        <fullName evidence="1">non-specific serine/threonine protein kinase</fullName>
        <ecNumber evidence="1">2.7.11.1</ecNumber>
    </recommendedName>
</protein>
<dbReference type="Gene3D" id="3.30.200.20">
    <property type="entry name" value="Phosphorylase Kinase, domain 1"/>
    <property type="match status" value="1"/>
</dbReference>
<evidence type="ECO:0000256" key="5">
    <source>
        <dbReference type="ARBA" id="ARBA00022777"/>
    </source>
</evidence>
<proteinExistence type="predicted"/>
<dbReference type="Gene3D" id="3.30.10.20">
    <property type="match status" value="4"/>
</dbReference>
<organism evidence="12 13">
    <name type="scientific">Ammonicoccus fulvus</name>
    <dbReference type="NCBI Taxonomy" id="3138240"/>
    <lineage>
        <taxon>Bacteria</taxon>
        <taxon>Bacillati</taxon>
        <taxon>Actinomycetota</taxon>
        <taxon>Actinomycetes</taxon>
        <taxon>Propionibacteriales</taxon>
        <taxon>Propionibacteriaceae</taxon>
        <taxon>Ammonicoccus</taxon>
    </lineage>
</organism>
<dbReference type="CDD" id="cd06577">
    <property type="entry name" value="PASTA_pknB"/>
    <property type="match status" value="4"/>
</dbReference>
<reference evidence="12 13" key="1">
    <citation type="submission" date="2024-04" db="EMBL/GenBank/DDBJ databases">
        <title>Isolation of an actinomycete strain from pig manure.</title>
        <authorList>
            <person name="Gong T."/>
            <person name="Yu Z."/>
            <person name="An M."/>
            <person name="Wei C."/>
            <person name="Yang W."/>
            <person name="Liu L."/>
        </authorList>
    </citation>
    <scope>NUCLEOTIDE SEQUENCE [LARGE SCALE GENOMIC DNA]</scope>
    <source>
        <strain evidence="12 13">ZF39</strain>
    </source>
</reference>
<dbReference type="PROSITE" id="PS51178">
    <property type="entry name" value="PASTA"/>
    <property type="match status" value="4"/>
</dbReference>
<name>A0ABZ3FQH9_9ACTN</name>
<evidence type="ECO:0000259" key="10">
    <source>
        <dbReference type="PROSITE" id="PS50011"/>
    </source>
</evidence>
<evidence type="ECO:0000313" key="13">
    <source>
        <dbReference type="Proteomes" id="UP001442841"/>
    </source>
</evidence>
<feature type="domain" description="Protein kinase" evidence="10">
    <location>
        <begin position="19"/>
        <end position="291"/>
    </location>
</feature>
<feature type="domain" description="PASTA" evidence="11">
    <location>
        <begin position="411"/>
        <end position="477"/>
    </location>
</feature>
<keyword evidence="2" id="KW-0723">Serine/threonine-protein kinase</keyword>
<evidence type="ECO:0000256" key="9">
    <source>
        <dbReference type="SAM" id="MobiDB-lite"/>
    </source>
</evidence>
<evidence type="ECO:0000313" key="12">
    <source>
        <dbReference type="EMBL" id="XAN08341.1"/>
    </source>
</evidence>
<feature type="compositionally biased region" description="Low complexity" evidence="9">
    <location>
        <begin position="326"/>
        <end position="367"/>
    </location>
</feature>
<dbReference type="SMART" id="SM00740">
    <property type="entry name" value="PASTA"/>
    <property type="match status" value="4"/>
</dbReference>
<evidence type="ECO:0000256" key="3">
    <source>
        <dbReference type="ARBA" id="ARBA00022679"/>
    </source>
</evidence>
<dbReference type="RefSeq" id="WP_425309797.1">
    <property type="nucleotide sequence ID" value="NZ_CP154795.1"/>
</dbReference>
<dbReference type="Proteomes" id="UP001442841">
    <property type="component" value="Chromosome"/>
</dbReference>
<dbReference type="SMART" id="SM00220">
    <property type="entry name" value="S_TKc"/>
    <property type="match status" value="1"/>
</dbReference>
<dbReference type="InterPro" id="IPR008271">
    <property type="entry name" value="Ser/Thr_kinase_AS"/>
</dbReference>
<feature type="region of interest" description="Disordered" evidence="9">
    <location>
        <begin position="320"/>
        <end position="379"/>
    </location>
</feature>
<evidence type="ECO:0000256" key="1">
    <source>
        <dbReference type="ARBA" id="ARBA00012513"/>
    </source>
</evidence>
<dbReference type="Gene3D" id="1.10.510.10">
    <property type="entry name" value="Transferase(Phosphotransferase) domain 1"/>
    <property type="match status" value="1"/>
</dbReference>
<dbReference type="InterPro" id="IPR011009">
    <property type="entry name" value="Kinase-like_dom_sf"/>
</dbReference>
<evidence type="ECO:0000256" key="8">
    <source>
        <dbReference type="ARBA" id="ARBA00048679"/>
    </source>
</evidence>
<evidence type="ECO:0000256" key="2">
    <source>
        <dbReference type="ARBA" id="ARBA00022527"/>
    </source>
</evidence>
<keyword evidence="6" id="KW-0067">ATP-binding</keyword>
<dbReference type="PROSITE" id="PS50011">
    <property type="entry name" value="PROTEIN_KINASE_DOM"/>
    <property type="match status" value="1"/>
</dbReference>
<sequence length="676" mass="71726">MLTTSFADPLIGVLLDGRYRISQKLARGGMATVYRAEDLRLSRVVAIKVMHEGLGEDGDFTSKFDREARAAAKLCHPNVVSVFDQGADAGRPYIVMEYVAGCTLRNLIARDAPLEPERALELIDHILSALCAAHENGLVHRDIKPENVLLSDRGHLKVADFGLARAVSSQTATATQGVLIGTVSYLPPELVLHGKADTRSDIYSTGVVLFELLTSTKPYTGETPIQVAYAHVHNRVPAPSSRLETSWQTSRSAIPPYVDALVLAATQREPDRRPADARAFQAMVRKAQEALSAGVMDDPALTAEFSRAFAVDEDTELHGPLDDFLDAPPFDYEPAAPAPVTSARSARSPRSPQSASPRSPQSASPAPVRRESPSRASALPPAVAVRRRRLLAGIALVLVTLLGTGSWWMLDGRYVATPALVGIAQADAERLAEENGLSVRADQAFSETVPAGQVISTDPTAGTDIRRGGSLAAVVSKGPERFEMPRVVGMSRDDADAALSASNLVIGTVKEDWHEEIDAGMVSAASAEPGTRLKRGEPIDLTLSKGPKPIRIPNQAGKSARDAQANLENLGFAVVMKTANSPTVAEGLIISQQPADGVGHRGDTITLVRSLGPAMVAVPDVKAKPVQEATDLLTQAGFKVATQPGDNPLGLGYVQRTDPAGAAQAPEGSTITLFVI</sequence>
<feature type="domain" description="PASTA" evidence="11">
    <location>
        <begin position="478"/>
        <end position="545"/>
    </location>
</feature>
<dbReference type="EMBL" id="CP154795">
    <property type="protein sequence ID" value="XAN08341.1"/>
    <property type="molecule type" value="Genomic_DNA"/>
</dbReference>
<dbReference type="Pfam" id="PF00069">
    <property type="entry name" value="Pkinase"/>
    <property type="match status" value="1"/>
</dbReference>
<dbReference type="Pfam" id="PF03793">
    <property type="entry name" value="PASTA"/>
    <property type="match status" value="4"/>
</dbReference>
<keyword evidence="3" id="KW-0808">Transferase</keyword>
<evidence type="ECO:0000256" key="6">
    <source>
        <dbReference type="ARBA" id="ARBA00022840"/>
    </source>
</evidence>
<keyword evidence="13" id="KW-1185">Reference proteome</keyword>
<evidence type="ECO:0000259" key="11">
    <source>
        <dbReference type="PROSITE" id="PS51178"/>
    </source>
</evidence>
<dbReference type="NCBIfam" id="NF033483">
    <property type="entry name" value="PknB_PASTA_kin"/>
    <property type="match status" value="1"/>
</dbReference>
<dbReference type="SUPFAM" id="SSF56112">
    <property type="entry name" value="Protein kinase-like (PK-like)"/>
    <property type="match status" value="1"/>
</dbReference>
<feature type="domain" description="PASTA" evidence="11">
    <location>
        <begin position="612"/>
        <end position="676"/>
    </location>
</feature>
<dbReference type="PROSITE" id="PS00108">
    <property type="entry name" value="PROTEIN_KINASE_ST"/>
    <property type="match status" value="1"/>
</dbReference>
<dbReference type="EC" id="2.7.11.1" evidence="1"/>
<keyword evidence="5 12" id="KW-0418">Kinase</keyword>
<feature type="domain" description="PASTA" evidence="11">
    <location>
        <begin position="546"/>
        <end position="611"/>
    </location>
</feature>
<evidence type="ECO:0000256" key="4">
    <source>
        <dbReference type="ARBA" id="ARBA00022741"/>
    </source>
</evidence>